<dbReference type="InterPro" id="IPR036663">
    <property type="entry name" value="Fumarylacetoacetase_C_sf"/>
</dbReference>
<dbReference type="InterPro" id="IPR051121">
    <property type="entry name" value="FAH"/>
</dbReference>
<evidence type="ECO:0000256" key="2">
    <source>
        <dbReference type="ARBA" id="ARBA00022723"/>
    </source>
</evidence>
<evidence type="ECO:0000313" key="6">
    <source>
        <dbReference type="EMBL" id="MDC7226969.1"/>
    </source>
</evidence>
<comment type="caution">
    <text evidence="6">The sequence shown here is derived from an EMBL/GenBank/DDBJ whole genome shotgun (WGS) entry which is preliminary data.</text>
</comment>
<dbReference type="EMBL" id="JAQQAL010000021">
    <property type="protein sequence ID" value="MDC7226969.1"/>
    <property type="molecule type" value="Genomic_DNA"/>
</dbReference>
<comment type="similarity">
    <text evidence="1">Belongs to the FAH family.</text>
</comment>
<feature type="domain" description="Fumarylacetoacetase-like C-terminal" evidence="4">
    <location>
        <begin position="76"/>
        <end position="267"/>
    </location>
</feature>
<keyword evidence="2" id="KW-0479">Metal-binding</keyword>
<keyword evidence="6" id="KW-0378">Hydrolase</keyword>
<dbReference type="InterPro" id="IPR018833">
    <property type="entry name" value="Rv2993c-like_N"/>
</dbReference>
<evidence type="ECO:0000259" key="5">
    <source>
        <dbReference type="Pfam" id="PF10370"/>
    </source>
</evidence>
<dbReference type="Pfam" id="PF10370">
    <property type="entry name" value="Rv2993c-like_N"/>
    <property type="match status" value="1"/>
</dbReference>
<dbReference type="SUPFAM" id="SSF56529">
    <property type="entry name" value="FAH"/>
    <property type="match status" value="1"/>
</dbReference>
<dbReference type="GO" id="GO:0016787">
    <property type="term" value="F:hydrolase activity"/>
    <property type="evidence" value="ECO:0007669"/>
    <property type="project" value="UniProtKB-KW"/>
</dbReference>
<feature type="chain" id="PRO_5042597030" evidence="3">
    <location>
        <begin position="20"/>
        <end position="269"/>
    </location>
</feature>
<evidence type="ECO:0000256" key="3">
    <source>
        <dbReference type="SAM" id="SignalP"/>
    </source>
</evidence>
<evidence type="ECO:0000256" key="1">
    <source>
        <dbReference type="ARBA" id="ARBA00010211"/>
    </source>
</evidence>
<organism evidence="6 7">
    <name type="scientific">Candidatus Thalassospirochaeta sargassi</name>
    <dbReference type="NCBI Taxonomy" id="3119039"/>
    <lineage>
        <taxon>Bacteria</taxon>
        <taxon>Pseudomonadati</taxon>
        <taxon>Spirochaetota</taxon>
        <taxon>Spirochaetia</taxon>
        <taxon>Spirochaetales</taxon>
        <taxon>Spirochaetaceae</taxon>
        <taxon>Candidatus Thalassospirochaeta</taxon>
    </lineage>
</organism>
<dbReference type="GO" id="GO:0044281">
    <property type="term" value="P:small molecule metabolic process"/>
    <property type="evidence" value="ECO:0007669"/>
    <property type="project" value="UniProtKB-ARBA"/>
</dbReference>
<dbReference type="InterPro" id="IPR011234">
    <property type="entry name" value="Fumarylacetoacetase-like_C"/>
</dbReference>
<dbReference type="GO" id="GO:0046872">
    <property type="term" value="F:metal ion binding"/>
    <property type="evidence" value="ECO:0007669"/>
    <property type="project" value="UniProtKB-KW"/>
</dbReference>
<keyword evidence="3" id="KW-0732">Signal</keyword>
<accession>A0AAJ1MNX2</accession>
<feature type="domain" description="Rv2993c-like N-terminal" evidence="5">
    <location>
        <begin position="24"/>
        <end position="71"/>
    </location>
</feature>
<dbReference type="Gene3D" id="3.90.850.10">
    <property type="entry name" value="Fumarylacetoacetase-like, C-terminal domain"/>
    <property type="match status" value="1"/>
</dbReference>
<sequence>MKKLVFLYLLIMHATLLFADPVSFVKFTFKDSESWGILREHRIIEIDAAPWINQRETGRYYSLEEVDLLPPVSPTKVLAIGLNYRSHSGDAGAAKPELFAKFPSSVQGGGNILIPEDAVNIHYEGELVIVIGRETKDVDVREARESIFGITIGNDISERSWQSSDLQWTRAKASDGFAPVGPKLVQGQEWSDLLISTFVNGELRQNESTAKLIHSPEEIVSWVSRYITLEPGDIIFTGTPGRTQRVSEGDLIEVKIENIGILSNRVVWE</sequence>
<evidence type="ECO:0000259" key="4">
    <source>
        <dbReference type="Pfam" id="PF01557"/>
    </source>
</evidence>
<feature type="signal peptide" evidence="3">
    <location>
        <begin position="1"/>
        <end position="19"/>
    </location>
</feature>
<proteinExistence type="inferred from homology"/>
<dbReference type="AlphaFoldDB" id="A0AAJ1MNX2"/>
<reference evidence="6 7" key="1">
    <citation type="submission" date="2022-12" db="EMBL/GenBank/DDBJ databases">
        <title>Metagenome assembled genome from gulf of manar.</title>
        <authorList>
            <person name="Kohli P."/>
            <person name="Pk S."/>
            <person name="Venkata Ramana C."/>
            <person name="Sasikala C."/>
        </authorList>
    </citation>
    <scope>NUCLEOTIDE SEQUENCE [LARGE SCALE GENOMIC DNA]</scope>
    <source>
        <strain evidence="6">JB008</strain>
    </source>
</reference>
<name>A0AAJ1MNX2_9SPIO</name>
<dbReference type="Proteomes" id="UP001221217">
    <property type="component" value="Unassembled WGS sequence"/>
</dbReference>
<protein>
    <submittedName>
        <fullName evidence="6">Fumarylacetoacetate hydrolase family protein</fullName>
    </submittedName>
</protein>
<dbReference type="PANTHER" id="PTHR42796">
    <property type="entry name" value="FUMARYLACETOACETATE HYDROLASE DOMAIN-CONTAINING PROTEIN 2A-RELATED"/>
    <property type="match status" value="1"/>
</dbReference>
<dbReference type="Pfam" id="PF01557">
    <property type="entry name" value="FAA_hydrolase"/>
    <property type="match status" value="1"/>
</dbReference>
<dbReference type="PANTHER" id="PTHR42796:SF4">
    <property type="entry name" value="FUMARYLACETOACETATE HYDROLASE DOMAIN-CONTAINING PROTEIN 2A"/>
    <property type="match status" value="1"/>
</dbReference>
<gene>
    <name evidence="6" type="ORF">PQJ61_09420</name>
</gene>
<evidence type="ECO:0000313" key="7">
    <source>
        <dbReference type="Proteomes" id="UP001221217"/>
    </source>
</evidence>